<dbReference type="Proteomes" id="UP000093695">
    <property type="component" value="Chromosome"/>
</dbReference>
<gene>
    <name evidence="2" type="ORF">SD37_16645</name>
</gene>
<dbReference type="Gene3D" id="3.40.50.1820">
    <property type="entry name" value="alpha/beta hydrolase"/>
    <property type="match status" value="1"/>
</dbReference>
<dbReference type="EMBL" id="CP016174">
    <property type="protein sequence ID" value="ANN17111.1"/>
    <property type="molecule type" value="Genomic_DNA"/>
</dbReference>
<dbReference type="SUPFAM" id="SSF53474">
    <property type="entry name" value="alpha/beta-Hydrolases"/>
    <property type="match status" value="1"/>
</dbReference>
<protein>
    <submittedName>
        <fullName evidence="2">Alpha/beta hydrolase</fullName>
    </submittedName>
</protein>
<dbReference type="RefSeq" id="WP_044850636.1">
    <property type="nucleotide sequence ID" value="NZ_CP016174.1"/>
</dbReference>
<dbReference type="AlphaFoldDB" id="A0A193BY04"/>
<name>A0A193BY04_AMYOR</name>
<proteinExistence type="predicted"/>
<dbReference type="PANTHER" id="PTHR43433:SF5">
    <property type="entry name" value="AB HYDROLASE-1 DOMAIN-CONTAINING PROTEIN"/>
    <property type="match status" value="1"/>
</dbReference>
<dbReference type="STRING" id="31958.SD37_16645"/>
<evidence type="ECO:0000259" key="1">
    <source>
        <dbReference type="Pfam" id="PF12697"/>
    </source>
</evidence>
<sequence>MGGAADRPAANFVTANGIRLAYERSAGGDPVLLIAGSGSAGHFWTLHQTPALKAAGHGTIVFDNRGIPPSDAPDGKYSLADFVADTRGIITALDLAPCRIVGMSLGAMIAQELAIDHPDLVRSAVLIATRARADAARLAMTEAEIALVESGVRLPAAYEAATTVFKMFSSSTLDNDNAVTSWLEVFEMAGTPAVAPGQTWADLVGDRRAALSRVTAPCRVVTFTDDLITPPHLGAEVAEAIPRCDLVEIPGCGHLGCLERPDAVNAAITGFFADN</sequence>
<dbReference type="InterPro" id="IPR050471">
    <property type="entry name" value="AB_hydrolase"/>
</dbReference>
<feature type="domain" description="AB hydrolase-1" evidence="1">
    <location>
        <begin position="31"/>
        <end position="267"/>
    </location>
</feature>
<dbReference type="eggNOG" id="COG2021">
    <property type="taxonomic scope" value="Bacteria"/>
</dbReference>
<keyword evidence="2" id="KW-0378">Hydrolase</keyword>
<reference evidence="2 3" key="1">
    <citation type="journal article" date="2015" name="Genome Announc.">
        <title>Draft Genome Sequence of Norvancomycin-Producing Strain Amycolatopsis orientalis CPCC200066.</title>
        <authorList>
            <person name="Lei X."/>
            <person name="Yuan F."/>
            <person name="Shi Y."/>
            <person name="Li X."/>
            <person name="Wang L."/>
            <person name="Hong B."/>
        </authorList>
    </citation>
    <scope>NUCLEOTIDE SEQUENCE [LARGE SCALE GENOMIC DNA]</scope>
    <source>
        <strain evidence="2 3">B-37</strain>
    </source>
</reference>
<dbReference type="KEGG" id="aori:SD37_16645"/>
<dbReference type="PANTHER" id="PTHR43433">
    <property type="entry name" value="HYDROLASE, ALPHA/BETA FOLD FAMILY PROTEIN"/>
    <property type="match status" value="1"/>
</dbReference>
<dbReference type="GO" id="GO:0016787">
    <property type="term" value="F:hydrolase activity"/>
    <property type="evidence" value="ECO:0007669"/>
    <property type="project" value="UniProtKB-KW"/>
</dbReference>
<keyword evidence="3" id="KW-1185">Reference proteome</keyword>
<organism evidence="2 3">
    <name type="scientific">Amycolatopsis orientalis</name>
    <name type="common">Nocardia orientalis</name>
    <dbReference type="NCBI Taxonomy" id="31958"/>
    <lineage>
        <taxon>Bacteria</taxon>
        <taxon>Bacillati</taxon>
        <taxon>Actinomycetota</taxon>
        <taxon>Actinomycetes</taxon>
        <taxon>Pseudonocardiales</taxon>
        <taxon>Pseudonocardiaceae</taxon>
        <taxon>Amycolatopsis</taxon>
    </lineage>
</organism>
<dbReference type="Pfam" id="PF12697">
    <property type="entry name" value="Abhydrolase_6"/>
    <property type="match status" value="1"/>
</dbReference>
<dbReference type="InterPro" id="IPR000073">
    <property type="entry name" value="AB_hydrolase_1"/>
</dbReference>
<evidence type="ECO:0000313" key="3">
    <source>
        <dbReference type="Proteomes" id="UP000093695"/>
    </source>
</evidence>
<accession>A0A193BY04</accession>
<dbReference type="InterPro" id="IPR029058">
    <property type="entry name" value="AB_hydrolase_fold"/>
</dbReference>
<evidence type="ECO:0000313" key="2">
    <source>
        <dbReference type="EMBL" id="ANN17111.1"/>
    </source>
</evidence>